<keyword evidence="2 3" id="KW-0326">Glycosidase</keyword>
<dbReference type="AlphaFoldDB" id="A0AA37KNL1"/>
<keyword evidence="4" id="KW-0732">Signal</keyword>
<dbReference type="InterPro" id="IPR001547">
    <property type="entry name" value="Glyco_hydro_5"/>
</dbReference>
<feature type="chain" id="PRO_5041423788" description="Glycoside hydrolase family 5 domain-containing protein" evidence="4">
    <location>
        <begin position="25"/>
        <end position="354"/>
    </location>
</feature>
<evidence type="ECO:0000256" key="4">
    <source>
        <dbReference type="SAM" id="SignalP"/>
    </source>
</evidence>
<name>A0AA37KNL1_9BACT</name>
<organism evidence="6 7">
    <name type="scientific">Alistipes finegoldii</name>
    <dbReference type="NCBI Taxonomy" id="214856"/>
    <lineage>
        <taxon>Bacteria</taxon>
        <taxon>Pseudomonadati</taxon>
        <taxon>Bacteroidota</taxon>
        <taxon>Bacteroidia</taxon>
        <taxon>Bacteroidales</taxon>
        <taxon>Rikenellaceae</taxon>
        <taxon>Alistipes</taxon>
    </lineage>
</organism>
<protein>
    <recommendedName>
        <fullName evidence="5">Glycoside hydrolase family 5 domain-containing protein</fullName>
    </recommendedName>
</protein>
<sequence length="354" mass="40457">MKKTAFLFAALLAVLTICATDAKASERWTKAQAQAWGQANPWFCGFNYIPANAINYTAMWDKMSFSPEVMERELALAEETGLNCARVVLQYAVYAENPKHFIKAFDKFLEICDRHRIKAMPIFFDDCVFGANADPVTGPQPEPLKGWYAWAWSPSPGHTMVIDERTHPLLETYVKEIMTRFGQDDRIFVWDLYNEPTNSGLGDRSLPLLKSVVKWAREVDVKQPITVGVWCGNEGLNRFCLDNSDIVSFHCYADANHTRNTCRELKKEGRPVICTEWMNRPAASTIPTVLPVFAEEEVGCMMWGLVNGKTQTDLPWGHRPEHGEYKGPWQHDIYHGDFTPYDQTEIDLLKKYCK</sequence>
<feature type="signal peptide" evidence="4">
    <location>
        <begin position="1"/>
        <end position="24"/>
    </location>
</feature>
<dbReference type="InterPro" id="IPR017853">
    <property type="entry name" value="GH"/>
</dbReference>
<dbReference type="SUPFAM" id="SSF51445">
    <property type="entry name" value="(Trans)glycosidases"/>
    <property type="match status" value="1"/>
</dbReference>
<comment type="caution">
    <text evidence="6">The sequence shown here is derived from an EMBL/GenBank/DDBJ whole genome shotgun (WGS) entry which is preliminary data.</text>
</comment>
<evidence type="ECO:0000256" key="1">
    <source>
        <dbReference type="ARBA" id="ARBA00022801"/>
    </source>
</evidence>
<dbReference type="GO" id="GO:0000272">
    <property type="term" value="P:polysaccharide catabolic process"/>
    <property type="evidence" value="ECO:0007669"/>
    <property type="project" value="InterPro"/>
</dbReference>
<evidence type="ECO:0000259" key="5">
    <source>
        <dbReference type="Pfam" id="PF00150"/>
    </source>
</evidence>
<dbReference type="Proteomes" id="UP001055105">
    <property type="component" value="Unassembled WGS sequence"/>
</dbReference>
<comment type="similarity">
    <text evidence="3">Belongs to the glycosyl hydrolase 5 (cellulase A) family.</text>
</comment>
<evidence type="ECO:0000256" key="2">
    <source>
        <dbReference type="ARBA" id="ARBA00023295"/>
    </source>
</evidence>
<gene>
    <name evidence="6" type="ORF">CE91St16_02700</name>
</gene>
<dbReference type="GO" id="GO:0004553">
    <property type="term" value="F:hydrolase activity, hydrolyzing O-glycosyl compounds"/>
    <property type="evidence" value="ECO:0007669"/>
    <property type="project" value="InterPro"/>
</dbReference>
<proteinExistence type="inferred from homology"/>
<feature type="domain" description="Glycoside hydrolase family 5" evidence="5">
    <location>
        <begin position="166"/>
        <end position="304"/>
    </location>
</feature>
<keyword evidence="1 3" id="KW-0378">Hydrolase</keyword>
<dbReference type="EMBL" id="BQOL01000001">
    <property type="protein sequence ID" value="GKI17362.1"/>
    <property type="molecule type" value="Genomic_DNA"/>
</dbReference>
<dbReference type="RefSeq" id="WP_244075930.1">
    <property type="nucleotide sequence ID" value="NZ_AP025581.1"/>
</dbReference>
<evidence type="ECO:0000313" key="6">
    <source>
        <dbReference type="EMBL" id="GKI17362.1"/>
    </source>
</evidence>
<evidence type="ECO:0000313" key="7">
    <source>
        <dbReference type="Proteomes" id="UP001055105"/>
    </source>
</evidence>
<dbReference type="Pfam" id="PF00150">
    <property type="entry name" value="Cellulase"/>
    <property type="match status" value="1"/>
</dbReference>
<evidence type="ECO:0000256" key="3">
    <source>
        <dbReference type="RuleBase" id="RU361153"/>
    </source>
</evidence>
<reference evidence="6" key="1">
    <citation type="submission" date="2022-01" db="EMBL/GenBank/DDBJ databases">
        <title>Novel bile acid biosynthetic pathways are enriched in the microbiome of centenarians.</title>
        <authorList>
            <person name="Sato Y."/>
            <person name="Atarashi K."/>
            <person name="Plichta R.D."/>
            <person name="Arai Y."/>
            <person name="Sasajima S."/>
            <person name="Kearney M.S."/>
            <person name="Suda W."/>
            <person name="Takeshita K."/>
            <person name="Sasaki T."/>
            <person name="Okamoto S."/>
            <person name="Skelly N.A."/>
            <person name="Okamura Y."/>
            <person name="Vlamakis H."/>
            <person name="Li Y."/>
            <person name="Tanoue T."/>
            <person name="Takei H."/>
            <person name="Nittono H."/>
            <person name="Narushima S."/>
            <person name="Irie J."/>
            <person name="Itoh H."/>
            <person name="Moriya K."/>
            <person name="Sugiura Y."/>
            <person name="Suematsu M."/>
            <person name="Moritoki N."/>
            <person name="Shibata S."/>
            <person name="Littman R.D."/>
            <person name="Fischbach A.M."/>
            <person name="Uwamino Y."/>
            <person name="Inoue T."/>
            <person name="Honda A."/>
            <person name="Hattori M."/>
            <person name="Murai T."/>
            <person name="Xavier J.R."/>
            <person name="Hirose N."/>
            <person name="Honda K."/>
        </authorList>
    </citation>
    <scope>NUCLEOTIDE SEQUENCE</scope>
    <source>
        <strain evidence="6">CE91-St16</strain>
    </source>
</reference>
<dbReference type="Gene3D" id="3.20.20.80">
    <property type="entry name" value="Glycosidases"/>
    <property type="match status" value="1"/>
</dbReference>
<accession>A0AA37KNL1</accession>